<dbReference type="InterPro" id="IPR039315">
    <property type="entry name" value="CheW"/>
</dbReference>
<sequence length="161" mass="16924">MSIAEGPQGADPRAGEAQQIVTFKIDDRAFGVPVGSVREIRGWQKTTPLPNSASHVLGVINLRGAIVAIYDLRQRLGLDPSPLSRASVVVVIDMGERCVGLLVDAVSDIIDIHPQDLRPAPETSRDGEGLLRALVVRGAEVISLLELGALVGEGHAVALAA</sequence>
<evidence type="ECO:0000256" key="1">
    <source>
        <dbReference type="ARBA" id="ARBA00004496"/>
    </source>
</evidence>
<dbReference type="Gene3D" id="2.40.50.180">
    <property type="entry name" value="CheA-289, Domain 4"/>
    <property type="match status" value="1"/>
</dbReference>
<dbReference type="PANTHER" id="PTHR22617">
    <property type="entry name" value="CHEMOTAXIS SENSOR HISTIDINE KINASE-RELATED"/>
    <property type="match status" value="1"/>
</dbReference>
<keyword evidence="3" id="KW-0963">Cytoplasm</keyword>
<comment type="subcellular location">
    <subcellularLocation>
        <location evidence="1">Cytoplasm</location>
    </subcellularLocation>
</comment>
<dbReference type="RefSeq" id="WP_254742119.1">
    <property type="nucleotide sequence ID" value="NZ_JANCLU010000010.1"/>
</dbReference>
<proteinExistence type="predicted"/>
<gene>
    <name evidence="5" type="ORF">NK718_11595</name>
</gene>
<dbReference type="Pfam" id="PF01584">
    <property type="entry name" value="CheW"/>
    <property type="match status" value="1"/>
</dbReference>
<evidence type="ECO:0000256" key="2">
    <source>
        <dbReference type="ARBA" id="ARBA00021483"/>
    </source>
</evidence>
<accession>A0ABT1LDI6</accession>
<organism evidence="5 6">
    <name type="scientific">Alsobacter ponti</name>
    <dbReference type="NCBI Taxonomy" id="2962936"/>
    <lineage>
        <taxon>Bacteria</taxon>
        <taxon>Pseudomonadati</taxon>
        <taxon>Pseudomonadota</taxon>
        <taxon>Alphaproteobacteria</taxon>
        <taxon>Hyphomicrobiales</taxon>
        <taxon>Alsobacteraceae</taxon>
        <taxon>Alsobacter</taxon>
    </lineage>
</organism>
<evidence type="ECO:0000313" key="6">
    <source>
        <dbReference type="Proteomes" id="UP001205890"/>
    </source>
</evidence>
<dbReference type="PROSITE" id="PS50851">
    <property type="entry name" value="CHEW"/>
    <property type="match status" value="1"/>
</dbReference>
<dbReference type="PANTHER" id="PTHR22617:SF45">
    <property type="entry name" value="CHEMOTAXIS PROTEIN CHEW"/>
    <property type="match status" value="1"/>
</dbReference>
<dbReference type="EMBL" id="JANCLU010000010">
    <property type="protein sequence ID" value="MCP8939161.1"/>
    <property type="molecule type" value="Genomic_DNA"/>
</dbReference>
<protein>
    <recommendedName>
        <fullName evidence="2">Chemotaxis protein CheW</fullName>
    </recommendedName>
</protein>
<dbReference type="InterPro" id="IPR002545">
    <property type="entry name" value="CheW-lke_dom"/>
</dbReference>
<dbReference type="Gene3D" id="2.30.30.40">
    <property type="entry name" value="SH3 Domains"/>
    <property type="match status" value="1"/>
</dbReference>
<name>A0ABT1LDI6_9HYPH</name>
<evidence type="ECO:0000259" key="4">
    <source>
        <dbReference type="PROSITE" id="PS50851"/>
    </source>
</evidence>
<evidence type="ECO:0000256" key="3">
    <source>
        <dbReference type="ARBA" id="ARBA00022490"/>
    </source>
</evidence>
<dbReference type="SUPFAM" id="SSF50341">
    <property type="entry name" value="CheW-like"/>
    <property type="match status" value="1"/>
</dbReference>
<feature type="domain" description="CheW-like" evidence="4">
    <location>
        <begin position="17"/>
        <end position="156"/>
    </location>
</feature>
<evidence type="ECO:0000313" key="5">
    <source>
        <dbReference type="EMBL" id="MCP8939161.1"/>
    </source>
</evidence>
<dbReference type="Proteomes" id="UP001205890">
    <property type="component" value="Unassembled WGS sequence"/>
</dbReference>
<reference evidence="5 6" key="1">
    <citation type="submission" date="2022-07" db="EMBL/GenBank/DDBJ databases">
        <authorList>
            <person name="Li W.-J."/>
            <person name="Deng Q.-Q."/>
        </authorList>
    </citation>
    <scope>NUCLEOTIDE SEQUENCE [LARGE SCALE GENOMIC DNA]</scope>
    <source>
        <strain evidence="5 6">SYSU M60028</strain>
    </source>
</reference>
<dbReference type="InterPro" id="IPR036061">
    <property type="entry name" value="CheW-like_dom_sf"/>
</dbReference>
<dbReference type="SMART" id="SM00260">
    <property type="entry name" value="CheW"/>
    <property type="match status" value="1"/>
</dbReference>
<keyword evidence="6" id="KW-1185">Reference proteome</keyword>
<comment type="caution">
    <text evidence="5">The sequence shown here is derived from an EMBL/GenBank/DDBJ whole genome shotgun (WGS) entry which is preliminary data.</text>
</comment>